<reference evidence="4 5" key="1">
    <citation type="submission" date="2019-07" db="EMBL/GenBank/DDBJ databases">
        <title>Qingshengfaniella alkalisoli gen. nov., sp. nov., isolated from saline soil.</title>
        <authorList>
            <person name="Xu L."/>
            <person name="Huang X.-X."/>
            <person name="Sun J.-Q."/>
        </authorList>
    </citation>
    <scope>NUCLEOTIDE SEQUENCE [LARGE SCALE GENOMIC DNA]</scope>
    <source>
        <strain evidence="4 5">DSM 27279</strain>
    </source>
</reference>
<dbReference type="Pfam" id="PF03060">
    <property type="entry name" value="NMO"/>
    <property type="match status" value="1"/>
</dbReference>
<keyword evidence="5" id="KW-1185">Reference proteome</keyword>
<accession>A0A556ALS9</accession>
<dbReference type="PANTHER" id="PTHR32332:SF38">
    <property type="entry name" value="MONOOXYGENASE RV1533-RELATED"/>
    <property type="match status" value="1"/>
</dbReference>
<dbReference type="GO" id="GO:0018580">
    <property type="term" value="F:nitronate monooxygenase activity"/>
    <property type="evidence" value="ECO:0007669"/>
    <property type="project" value="InterPro"/>
</dbReference>
<dbReference type="PANTHER" id="PTHR32332">
    <property type="entry name" value="2-NITROPROPANE DIOXYGENASE"/>
    <property type="match status" value="1"/>
</dbReference>
<protein>
    <submittedName>
        <fullName evidence="4">Nitronate monooxygenase</fullName>
    </submittedName>
</protein>
<dbReference type="AlphaFoldDB" id="A0A556ALS9"/>
<dbReference type="SUPFAM" id="SSF51412">
    <property type="entry name" value="Inosine monophosphate dehydrogenase (IMPDH)"/>
    <property type="match status" value="1"/>
</dbReference>
<evidence type="ECO:0000313" key="5">
    <source>
        <dbReference type="Proteomes" id="UP000318405"/>
    </source>
</evidence>
<sequence>MTMTSSHPLQQGEIARRLGCDYAVFGFSHSVEVTIAVTLAGGVGIFGATRSTPDEIEDALRTIRAAVGRRPFGVNLVLPDGMPEHDDRAAIEAQIPEGHRAFVQSLRTEFGVPPSDKPGLRSRFVRSEEMAAQQMARVLAADVDIVACGIGAPAGLIEAAHARGKTVIALVGSPKHARSALAKGADILVAQGHEAAAHTGRIGTFSLVPQVVDLAGDVPVLAAGGVATGRHINAAFALGAQGVWCGTPWLLTEEYGLDPLLQAKLKAAGSDDTVISRADSGKTLRQVRTAWSEAWARPDAPAPLRMPYQDILVGDLLGAIDTHRVEPLMHYPASQGIAHFNEVSRVADVMRRMVDEAVQGYANVPG</sequence>
<evidence type="ECO:0000313" key="4">
    <source>
        <dbReference type="EMBL" id="TSH93849.1"/>
    </source>
</evidence>
<proteinExistence type="predicted"/>
<evidence type="ECO:0000256" key="3">
    <source>
        <dbReference type="ARBA" id="ARBA00023002"/>
    </source>
</evidence>
<keyword evidence="2" id="KW-0288">FMN</keyword>
<dbReference type="OrthoDB" id="9778912at2"/>
<dbReference type="InterPro" id="IPR004136">
    <property type="entry name" value="NMO"/>
</dbReference>
<dbReference type="CDD" id="cd04730">
    <property type="entry name" value="NPD_like"/>
    <property type="match status" value="1"/>
</dbReference>
<dbReference type="InterPro" id="IPR013785">
    <property type="entry name" value="Aldolase_TIM"/>
</dbReference>
<gene>
    <name evidence="4" type="ORF">FOZ76_13240</name>
</gene>
<keyword evidence="4" id="KW-0503">Monooxygenase</keyword>
<dbReference type="Proteomes" id="UP000318405">
    <property type="component" value="Unassembled WGS sequence"/>
</dbReference>
<keyword evidence="3" id="KW-0560">Oxidoreductase</keyword>
<organism evidence="4 5">
    <name type="scientific">Verticiella sediminum</name>
    <dbReference type="NCBI Taxonomy" id="1247510"/>
    <lineage>
        <taxon>Bacteria</taxon>
        <taxon>Pseudomonadati</taxon>
        <taxon>Pseudomonadota</taxon>
        <taxon>Betaproteobacteria</taxon>
        <taxon>Burkholderiales</taxon>
        <taxon>Alcaligenaceae</taxon>
        <taxon>Verticiella</taxon>
    </lineage>
</organism>
<evidence type="ECO:0000256" key="1">
    <source>
        <dbReference type="ARBA" id="ARBA00022630"/>
    </source>
</evidence>
<dbReference type="EMBL" id="VLTJ01000026">
    <property type="protein sequence ID" value="TSH93849.1"/>
    <property type="molecule type" value="Genomic_DNA"/>
</dbReference>
<keyword evidence="1" id="KW-0285">Flavoprotein</keyword>
<name>A0A556ALS9_9BURK</name>
<dbReference type="Gene3D" id="3.20.20.70">
    <property type="entry name" value="Aldolase class I"/>
    <property type="match status" value="1"/>
</dbReference>
<evidence type="ECO:0000256" key="2">
    <source>
        <dbReference type="ARBA" id="ARBA00022643"/>
    </source>
</evidence>
<comment type="caution">
    <text evidence="4">The sequence shown here is derived from an EMBL/GenBank/DDBJ whole genome shotgun (WGS) entry which is preliminary data.</text>
</comment>